<keyword evidence="11 12" id="KW-0407">Ion channel</keyword>
<evidence type="ECO:0000256" key="5">
    <source>
        <dbReference type="ARBA" id="ARBA00022692"/>
    </source>
</evidence>
<evidence type="ECO:0000256" key="3">
    <source>
        <dbReference type="ARBA" id="ARBA00022448"/>
    </source>
</evidence>
<comment type="similarity">
    <text evidence="2 12">Belongs to the amiloride-sensitive sodium channel (TC 1.A.6) family.</text>
</comment>
<keyword evidence="5 12" id="KW-0812">Transmembrane</keyword>
<dbReference type="OrthoDB" id="6432071at2759"/>
<keyword evidence="7" id="KW-0915">Sodium</keyword>
<keyword evidence="6" id="KW-1133">Transmembrane helix</keyword>
<dbReference type="GO" id="GO:0005272">
    <property type="term" value="F:sodium channel activity"/>
    <property type="evidence" value="ECO:0007669"/>
    <property type="project" value="UniProtKB-KW"/>
</dbReference>
<dbReference type="EMBL" id="BMAW01015162">
    <property type="protein sequence ID" value="GFT42320.1"/>
    <property type="molecule type" value="Genomic_DNA"/>
</dbReference>
<sequence length="118" mass="13677">MRITSKRNRGCSKKYRVFFPPVYENCIKMSKQTFSTTQYAKVVFQDSLITGIPQIILTDSIPRKILKSIVLAYCLIGFVYQTTEFLKIFWNYPTVLDIDVEYPEVIESPAITYCNLNG</sequence>
<evidence type="ECO:0000256" key="10">
    <source>
        <dbReference type="ARBA" id="ARBA00023201"/>
    </source>
</evidence>
<accession>A0A8X6P1M5</accession>
<proteinExistence type="inferred from homology"/>
<comment type="subcellular location">
    <subcellularLocation>
        <location evidence="1">Membrane</location>
        <topology evidence="1">Multi-pass membrane protein</topology>
    </subcellularLocation>
</comment>
<dbReference type="GO" id="GO:0016020">
    <property type="term" value="C:membrane"/>
    <property type="evidence" value="ECO:0007669"/>
    <property type="project" value="UniProtKB-SubCell"/>
</dbReference>
<evidence type="ECO:0000256" key="8">
    <source>
        <dbReference type="ARBA" id="ARBA00023065"/>
    </source>
</evidence>
<protein>
    <submittedName>
        <fullName evidence="13">Uncharacterized protein</fullName>
    </submittedName>
</protein>
<evidence type="ECO:0000313" key="13">
    <source>
        <dbReference type="EMBL" id="GFT42320.1"/>
    </source>
</evidence>
<evidence type="ECO:0000256" key="9">
    <source>
        <dbReference type="ARBA" id="ARBA00023136"/>
    </source>
</evidence>
<dbReference type="Proteomes" id="UP000887013">
    <property type="component" value="Unassembled WGS sequence"/>
</dbReference>
<keyword evidence="8 12" id="KW-0406">Ion transport</keyword>
<keyword evidence="4 12" id="KW-0894">Sodium channel</keyword>
<keyword evidence="14" id="KW-1185">Reference proteome</keyword>
<evidence type="ECO:0000256" key="12">
    <source>
        <dbReference type="RuleBase" id="RU000679"/>
    </source>
</evidence>
<organism evidence="13 14">
    <name type="scientific">Nephila pilipes</name>
    <name type="common">Giant wood spider</name>
    <name type="synonym">Nephila maculata</name>
    <dbReference type="NCBI Taxonomy" id="299642"/>
    <lineage>
        <taxon>Eukaryota</taxon>
        <taxon>Metazoa</taxon>
        <taxon>Ecdysozoa</taxon>
        <taxon>Arthropoda</taxon>
        <taxon>Chelicerata</taxon>
        <taxon>Arachnida</taxon>
        <taxon>Araneae</taxon>
        <taxon>Araneomorphae</taxon>
        <taxon>Entelegynae</taxon>
        <taxon>Araneoidea</taxon>
        <taxon>Nephilidae</taxon>
        <taxon>Nephila</taxon>
    </lineage>
</organism>
<keyword evidence="3 12" id="KW-0813">Transport</keyword>
<evidence type="ECO:0000256" key="6">
    <source>
        <dbReference type="ARBA" id="ARBA00022989"/>
    </source>
</evidence>
<evidence type="ECO:0000313" key="14">
    <source>
        <dbReference type="Proteomes" id="UP000887013"/>
    </source>
</evidence>
<dbReference type="AlphaFoldDB" id="A0A8X6P1M5"/>
<evidence type="ECO:0000256" key="7">
    <source>
        <dbReference type="ARBA" id="ARBA00023053"/>
    </source>
</evidence>
<gene>
    <name evidence="13" type="primary">AVEN_69814_1</name>
    <name evidence="13" type="ORF">NPIL_145551</name>
</gene>
<name>A0A8X6P1M5_NEPPI</name>
<keyword evidence="10 12" id="KW-0739">Sodium transport</keyword>
<dbReference type="InterPro" id="IPR001873">
    <property type="entry name" value="ENaC"/>
</dbReference>
<dbReference type="Pfam" id="PF00858">
    <property type="entry name" value="ASC"/>
    <property type="match status" value="1"/>
</dbReference>
<evidence type="ECO:0000256" key="4">
    <source>
        <dbReference type="ARBA" id="ARBA00022461"/>
    </source>
</evidence>
<evidence type="ECO:0000256" key="11">
    <source>
        <dbReference type="ARBA" id="ARBA00023303"/>
    </source>
</evidence>
<keyword evidence="9" id="KW-0472">Membrane</keyword>
<reference evidence="13" key="1">
    <citation type="submission" date="2020-08" db="EMBL/GenBank/DDBJ databases">
        <title>Multicomponent nature underlies the extraordinary mechanical properties of spider dragline silk.</title>
        <authorList>
            <person name="Kono N."/>
            <person name="Nakamura H."/>
            <person name="Mori M."/>
            <person name="Yoshida Y."/>
            <person name="Ohtoshi R."/>
            <person name="Malay A.D."/>
            <person name="Moran D.A.P."/>
            <person name="Tomita M."/>
            <person name="Numata K."/>
            <person name="Arakawa K."/>
        </authorList>
    </citation>
    <scope>NUCLEOTIDE SEQUENCE</scope>
</reference>
<comment type="caution">
    <text evidence="13">The sequence shown here is derived from an EMBL/GenBank/DDBJ whole genome shotgun (WGS) entry which is preliminary data.</text>
</comment>
<evidence type="ECO:0000256" key="1">
    <source>
        <dbReference type="ARBA" id="ARBA00004141"/>
    </source>
</evidence>
<evidence type="ECO:0000256" key="2">
    <source>
        <dbReference type="ARBA" id="ARBA00007193"/>
    </source>
</evidence>